<sequence>MEYKQVNGKDSTNQQAEKIINNYGLSYSEVKEIALDVFKNNFYQLSAEANQLAFERAKKFIEDYIEKLMKENPSGIKKCQDPDFQYVLFDAQKNYARSGDDNQEMLLINLLVELSKQDERNTLQIVLNESISVINKLTQRQIDLLSFIYLIRYTKNSLGPTINDLVLYFTKYFSPIITGISENYTDIQHLLYTGCGSESIGSVNIYNIIKDAYPGVFSKGFSKKEYESLQIQKDLSDNLFRKDSVIEDKYYIYATSYDDLDGIASMHGFNNDDKNKLNNLLRQSLMSETEVKKIISDNCNFMSEAMEIFNKTKISHFLLSSVGIAIGYANIKQKLGSFSDLSIWIK</sequence>
<evidence type="ECO:0000313" key="1">
    <source>
        <dbReference type="EMBL" id="SJZ35846.1"/>
    </source>
</evidence>
<gene>
    <name evidence="1" type="ORF">SAMN02745149_00921</name>
</gene>
<dbReference type="InterPro" id="IPR053773">
    <property type="entry name" value="Vpar_1526-like"/>
</dbReference>
<proteinExistence type="predicted"/>
<reference evidence="1 2" key="1">
    <citation type="submission" date="2017-02" db="EMBL/GenBank/DDBJ databases">
        <authorList>
            <person name="Peterson S.W."/>
        </authorList>
    </citation>
    <scope>NUCLEOTIDE SEQUENCE [LARGE SCALE GENOMIC DNA]</scope>
    <source>
        <strain evidence="1 2">ATCC BAA-908</strain>
    </source>
</reference>
<dbReference type="OrthoDB" id="5083961at2"/>
<organism evidence="1 2">
    <name type="scientific">Treponema porcinum</name>
    <dbReference type="NCBI Taxonomy" id="261392"/>
    <lineage>
        <taxon>Bacteria</taxon>
        <taxon>Pseudomonadati</taxon>
        <taxon>Spirochaetota</taxon>
        <taxon>Spirochaetia</taxon>
        <taxon>Spirochaetales</taxon>
        <taxon>Treponemataceae</taxon>
        <taxon>Treponema</taxon>
    </lineage>
</organism>
<dbReference type="STRING" id="261392.SAMN02745149_00921"/>
<accession>A0A1T4K048</accession>
<dbReference type="AlphaFoldDB" id="A0A1T4K048"/>
<dbReference type="GeneID" id="78316225"/>
<name>A0A1T4K048_TREPO</name>
<dbReference type="EMBL" id="FUWG01000006">
    <property type="protein sequence ID" value="SJZ35846.1"/>
    <property type="molecule type" value="Genomic_DNA"/>
</dbReference>
<dbReference type="RefSeq" id="WP_078932828.1">
    <property type="nucleotide sequence ID" value="NZ_FUWG01000006.1"/>
</dbReference>
<dbReference type="Proteomes" id="UP000190423">
    <property type="component" value="Unassembled WGS sequence"/>
</dbReference>
<protein>
    <submittedName>
        <fullName evidence="1">Uncharacterized protein</fullName>
    </submittedName>
</protein>
<evidence type="ECO:0000313" key="2">
    <source>
        <dbReference type="Proteomes" id="UP000190423"/>
    </source>
</evidence>
<dbReference type="NCBIfam" id="NF045477">
    <property type="entry name" value="LPO_1073_dom"/>
    <property type="match status" value="1"/>
</dbReference>
<keyword evidence="2" id="KW-1185">Reference proteome</keyword>